<dbReference type="InterPro" id="IPR002575">
    <property type="entry name" value="Aminoglycoside_PTrfase"/>
</dbReference>
<dbReference type="PANTHER" id="PTHR36091">
    <property type="entry name" value="ALTERED INHERITANCE OF MITOCHONDRIA PROTEIN 9, MITOCHONDRIAL"/>
    <property type="match status" value="1"/>
</dbReference>
<comment type="similarity">
    <text evidence="2">Belongs to the AIM9 family.</text>
</comment>
<reference evidence="8" key="1">
    <citation type="journal article" date="2020" name="Stud. Mycol.">
        <title>101 Dothideomycetes genomes: a test case for predicting lifestyles and emergence of pathogens.</title>
        <authorList>
            <person name="Haridas S."/>
            <person name="Albert R."/>
            <person name="Binder M."/>
            <person name="Bloem J."/>
            <person name="Labutti K."/>
            <person name="Salamov A."/>
            <person name="Andreopoulos B."/>
            <person name="Baker S."/>
            <person name="Barry K."/>
            <person name="Bills G."/>
            <person name="Bluhm B."/>
            <person name="Cannon C."/>
            <person name="Castanera R."/>
            <person name="Culley D."/>
            <person name="Daum C."/>
            <person name="Ezra D."/>
            <person name="Gonzalez J."/>
            <person name="Henrissat B."/>
            <person name="Kuo A."/>
            <person name="Liang C."/>
            <person name="Lipzen A."/>
            <person name="Lutzoni F."/>
            <person name="Magnuson J."/>
            <person name="Mondo S."/>
            <person name="Nolan M."/>
            <person name="Ohm R."/>
            <person name="Pangilinan J."/>
            <person name="Park H.-J."/>
            <person name="Ramirez L."/>
            <person name="Alfaro M."/>
            <person name="Sun H."/>
            <person name="Tritt A."/>
            <person name="Yoshinaga Y."/>
            <person name="Zwiers L.-H."/>
            <person name="Turgeon B."/>
            <person name="Goodwin S."/>
            <person name="Spatafora J."/>
            <person name="Crous P."/>
            <person name="Grigoriev I."/>
        </authorList>
    </citation>
    <scope>NUCLEOTIDE SEQUENCE</scope>
    <source>
        <strain evidence="8">Tuck. ex Michener</strain>
    </source>
</reference>
<proteinExistence type="inferred from homology"/>
<dbReference type="InterPro" id="IPR051035">
    <property type="entry name" value="Mito_inheritance_9"/>
</dbReference>
<evidence type="ECO:0000256" key="1">
    <source>
        <dbReference type="ARBA" id="ARBA00004173"/>
    </source>
</evidence>
<dbReference type="GO" id="GO:0016740">
    <property type="term" value="F:transferase activity"/>
    <property type="evidence" value="ECO:0007669"/>
    <property type="project" value="UniProtKB-KW"/>
</dbReference>
<evidence type="ECO:0000256" key="3">
    <source>
        <dbReference type="ARBA" id="ARBA00016197"/>
    </source>
</evidence>
<dbReference type="EMBL" id="ML991816">
    <property type="protein sequence ID" value="KAF2232359.1"/>
    <property type="molecule type" value="Genomic_DNA"/>
</dbReference>
<dbReference type="Gene3D" id="3.90.1200.10">
    <property type="match status" value="1"/>
</dbReference>
<keyword evidence="9" id="KW-1185">Reference proteome</keyword>
<evidence type="ECO:0000256" key="6">
    <source>
        <dbReference type="ARBA" id="ARBA00031849"/>
    </source>
</evidence>
<dbReference type="SUPFAM" id="SSF56112">
    <property type="entry name" value="Protein kinase-like (PK-like)"/>
    <property type="match status" value="1"/>
</dbReference>
<dbReference type="InterPro" id="IPR011009">
    <property type="entry name" value="Kinase-like_dom_sf"/>
</dbReference>
<dbReference type="Pfam" id="PF01636">
    <property type="entry name" value="APH"/>
    <property type="match status" value="1"/>
</dbReference>
<keyword evidence="4" id="KW-0809">Transit peptide</keyword>
<dbReference type="PANTHER" id="PTHR36091:SF1">
    <property type="entry name" value="ALTERED INHERITANCE OF MITOCHONDRIA PROTEIN 9, MITOCHONDRIAL"/>
    <property type="match status" value="1"/>
</dbReference>
<gene>
    <name evidence="8" type="ORF">EV356DRAFT_525224</name>
</gene>
<sequence length="549" mass="63180">MTFRLSSTRPQAICWLLTALPRRQNPFNMKLPFMHTSKTSFASRTPPLFAETAQGEGYTNERNELEKRYVKFSLPHLVEAAVGVCKGAQCCTKVLKLTEGLHNKAFILTMDNGMELRDVFNIPVPRVLSWSCDAANNPIQAEHILEEKAPGSRLGALWISLPWKTKLAIVEQVVDFDCSLTAVQFNTHGCIYFKEDLRRLTSKSDTVQFTADRQGLNLDQYAMGPLAKAELWASGREQMNLDRGPWREPQSYTRELGANETAWIKRFAKPRMNYFRSMEDLEPPEDALQLLAKYERVAPVLVPPANESASANVLWHPDLHLDNVFVDPVSYEITSVVDWQSAAAAPLFYQSGGYRAFRHYKSVREGWVVPEKPDNFDALPPDEQKRVDRDLESEIIHKYYEFQTLKRAPRHWKYLQQPMVPMLRKPVWLVTGVWENGDLFFLRDALITLFTRWNEIFTENTPCPITFSAEELKQHAREQENVDGVGKMLSLFQDQGVLPADGMVQPTDYQTAVENCRKYKQILLDAAQNQYERDLYSNLWPYQDISDEI</sequence>
<comment type="subcellular location">
    <subcellularLocation>
        <location evidence="1">Mitochondrion</location>
    </subcellularLocation>
</comment>
<keyword evidence="8" id="KW-0808">Transferase</keyword>
<evidence type="ECO:0000259" key="7">
    <source>
        <dbReference type="Pfam" id="PF01636"/>
    </source>
</evidence>
<dbReference type="GO" id="GO:0005739">
    <property type="term" value="C:mitochondrion"/>
    <property type="evidence" value="ECO:0007669"/>
    <property type="project" value="UniProtKB-SubCell"/>
</dbReference>
<dbReference type="OrthoDB" id="2831558at2759"/>
<evidence type="ECO:0000256" key="5">
    <source>
        <dbReference type="ARBA" id="ARBA00023128"/>
    </source>
</evidence>
<evidence type="ECO:0000313" key="8">
    <source>
        <dbReference type="EMBL" id="KAF2232359.1"/>
    </source>
</evidence>
<organism evidence="8 9">
    <name type="scientific">Viridothelium virens</name>
    <name type="common">Speckled blister lichen</name>
    <name type="synonym">Trypethelium virens</name>
    <dbReference type="NCBI Taxonomy" id="1048519"/>
    <lineage>
        <taxon>Eukaryota</taxon>
        <taxon>Fungi</taxon>
        <taxon>Dikarya</taxon>
        <taxon>Ascomycota</taxon>
        <taxon>Pezizomycotina</taxon>
        <taxon>Dothideomycetes</taxon>
        <taxon>Dothideomycetes incertae sedis</taxon>
        <taxon>Trypetheliales</taxon>
        <taxon>Trypetheliaceae</taxon>
        <taxon>Viridothelium</taxon>
    </lineage>
</organism>
<keyword evidence="5" id="KW-0496">Mitochondrion</keyword>
<accession>A0A6A6H389</accession>
<evidence type="ECO:0000256" key="2">
    <source>
        <dbReference type="ARBA" id="ARBA00005543"/>
    </source>
</evidence>
<name>A0A6A6H389_VIRVR</name>
<evidence type="ECO:0000313" key="9">
    <source>
        <dbReference type="Proteomes" id="UP000800092"/>
    </source>
</evidence>
<dbReference type="AlphaFoldDB" id="A0A6A6H389"/>
<dbReference type="Proteomes" id="UP000800092">
    <property type="component" value="Unassembled WGS sequence"/>
</dbReference>
<feature type="domain" description="Aminoglycoside phosphotransferase" evidence="7">
    <location>
        <begin position="266"/>
        <end position="349"/>
    </location>
</feature>
<evidence type="ECO:0000256" key="4">
    <source>
        <dbReference type="ARBA" id="ARBA00022946"/>
    </source>
</evidence>
<protein>
    <recommendedName>
        <fullName evidence="3">Altered inheritance of mitochondria protein 9, mitochondrial</fullName>
    </recommendedName>
    <alternativeName>
        <fullName evidence="6">Found in mitochondrial proteome protein 29</fullName>
    </alternativeName>
</protein>